<dbReference type="Gene3D" id="1.10.1660.10">
    <property type="match status" value="1"/>
</dbReference>
<organism evidence="3 4">
    <name type="scientific">Sphingomonas floccifaciens</name>
    <dbReference type="NCBI Taxonomy" id="1844115"/>
    <lineage>
        <taxon>Bacteria</taxon>
        <taxon>Pseudomonadati</taxon>
        <taxon>Pseudomonadota</taxon>
        <taxon>Alphaproteobacteria</taxon>
        <taxon>Sphingomonadales</taxon>
        <taxon>Sphingomonadaceae</taxon>
        <taxon>Sphingomonas</taxon>
    </lineage>
</organism>
<feature type="domain" description="HTH merR-type" evidence="2">
    <location>
        <begin position="11"/>
        <end position="73"/>
    </location>
</feature>
<comment type="caution">
    <text evidence="3">The sequence shown here is derived from an EMBL/GenBank/DDBJ whole genome shotgun (WGS) entry which is preliminary data.</text>
</comment>
<evidence type="ECO:0000313" key="3">
    <source>
        <dbReference type="EMBL" id="MFD1789678.1"/>
    </source>
</evidence>
<evidence type="ECO:0000256" key="1">
    <source>
        <dbReference type="SAM" id="MobiDB-lite"/>
    </source>
</evidence>
<dbReference type="RefSeq" id="WP_380941812.1">
    <property type="nucleotide sequence ID" value="NZ_JBHUFC010000024.1"/>
</dbReference>
<dbReference type="InterPro" id="IPR009061">
    <property type="entry name" value="DNA-bd_dom_put_sf"/>
</dbReference>
<sequence length="255" mass="28413">MDHILTVSQFTPAEVEKITGVSTMTQRDWRRRGFLEKRGEGHARYDLFDLGHLLALKLLSDRGVPLDAAADVANFCGMGIGYRVLQWVDAYEGDHLRTNEARGLPETFPTQNMIDMAHRFVAERGNELPADFGTRPQWGEKGEWLARQVYRQRFETGVVPAPLFIWWADGQHVFHDSFDKARSEMTSGDARLAGPALVLDFASLASVITDRAGRAFVHVEFPDLPPEGEPNVNAVRQSTVTEPGASAPGQHEDEA</sequence>
<dbReference type="EMBL" id="JBHUFC010000024">
    <property type="protein sequence ID" value="MFD1789678.1"/>
    <property type="molecule type" value="Genomic_DNA"/>
</dbReference>
<proteinExistence type="predicted"/>
<evidence type="ECO:0000313" key="4">
    <source>
        <dbReference type="Proteomes" id="UP001597283"/>
    </source>
</evidence>
<dbReference type="Pfam" id="PF13411">
    <property type="entry name" value="MerR_1"/>
    <property type="match status" value="1"/>
</dbReference>
<accession>A0ABW4NHS3</accession>
<feature type="region of interest" description="Disordered" evidence="1">
    <location>
        <begin position="226"/>
        <end position="255"/>
    </location>
</feature>
<reference evidence="4" key="1">
    <citation type="journal article" date="2019" name="Int. J. Syst. Evol. Microbiol.">
        <title>The Global Catalogue of Microorganisms (GCM) 10K type strain sequencing project: providing services to taxonomists for standard genome sequencing and annotation.</title>
        <authorList>
            <consortium name="The Broad Institute Genomics Platform"/>
            <consortium name="The Broad Institute Genome Sequencing Center for Infectious Disease"/>
            <person name="Wu L."/>
            <person name="Ma J."/>
        </authorList>
    </citation>
    <scope>NUCLEOTIDE SEQUENCE [LARGE SCALE GENOMIC DNA]</scope>
    <source>
        <strain evidence="4">Q85</strain>
    </source>
</reference>
<protein>
    <submittedName>
        <fullName evidence="3">MerR family transcriptional regulator</fullName>
    </submittedName>
</protein>
<name>A0ABW4NHS3_9SPHN</name>
<keyword evidence="4" id="KW-1185">Reference proteome</keyword>
<dbReference type="InterPro" id="IPR000551">
    <property type="entry name" value="MerR-type_HTH_dom"/>
</dbReference>
<dbReference type="SUPFAM" id="SSF46955">
    <property type="entry name" value="Putative DNA-binding domain"/>
    <property type="match status" value="1"/>
</dbReference>
<dbReference type="Proteomes" id="UP001597283">
    <property type="component" value="Unassembled WGS sequence"/>
</dbReference>
<gene>
    <name evidence="3" type="ORF">ACFSC3_19160</name>
</gene>
<evidence type="ECO:0000259" key="2">
    <source>
        <dbReference type="Pfam" id="PF13411"/>
    </source>
</evidence>